<evidence type="ECO:0000313" key="4">
    <source>
        <dbReference type="Proteomes" id="UP000679284"/>
    </source>
</evidence>
<dbReference type="Gene3D" id="2.30.30.240">
    <property type="entry name" value="PRC-barrel domain"/>
    <property type="match status" value="1"/>
</dbReference>
<dbReference type="AlphaFoldDB" id="A0A8J8MV56"/>
<evidence type="ECO:0000313" key="3">
    <source>
        <dbReference type="EMBL" id="QUS37292.1"/>
    </source>
</evidence>
<protein>
    <recommendedName>
        <fullName evidence="2">PRC-barrel domain-containing protein</fullName>
    </recommendedName>
</protein>
<accession>A0A8J8MV56</accession>
<gene>
    <name evidence="3" type="ORF">GR316_12995</name>
</gene>
<dbReference type="KEGG" id="fap:GR316_12995"/>
<feature type="chain" id="PRO_5035151650" description="PRC-barrel domain-containing protein" evidence="1">
    <location>
        <begin position="21"/>
        <end position="187"/>
    </location>
</feature>
<feature type="signal peptide" evidence="1">
    <location>
        <begin position="1"/>
        <end position="20"/>
    </location>
</feature>
<sequence>MKLKAIPFAASVLALSTAFAGAQTTQAEPGTTATTEAPMQHDGMHHDGMHGDMHHGGMMMGNSGVATEDNYASMISADELLGADIYSVAEEVSDEDWNATPSYDAVSDDWNDIGEVDDIVMSPDGKLVGLAVETGGWLDIGDDTVLLSLKDVRFVKDGDDFSVVTRLTQDELEAKPQLDESWLGGMK</sequence>
<dbReference type="Proteomes" id="UP000679284">
    <property type="component" value="Plasmid unnamed3"/>
</dbReference>
<reference evidence="3" key="1">
    <citation type="submission" date="2020-01" db="EMBL/GenBank/DDBJ databases">
        <authorList>
            <person name="Yang Y."/>
            <person name="Kwon Y.M."/>
        </authorList>
    </citation>
    <scope>NUCLEOTIDE SEQUENCE</scope>
    <source>
        <strain evidence="3">PG104</strain>
        <plasmid evidence="3">unnamed3</plasmid>
    </source>
</reference>
<dbReference type="InterPro" id="IPR011033">
    <property type="entry name" value="PRC_barrel-like_sf"/>
</dbReference>
<name>A0A8J8MV56_9RHOB</name>
<evidence type="ECO:0000256" key="1">
    <source>
        <dbReference type="SAM" id="SignalP"/>
    </source>
</evidence>
<dbReference type="Pfam" id="PF05239">
    <property type="entry name" value="PRC"/>
    <property type="match status" value="1"/>
</dbReference>
<feature type="domain" description="PRC-barrel" evidence="2">
    <location>
        <begin position="111"/>
        <end position="165"/>
    </location>
</feature>
<dbReference type="SUPFAM" id="SSF50346">
    <property type="entry name" value="PRC-barrel domain"/>
    <property type="match status" value="1"/>
</dbReference>
<dbReference type="InterPro" id="IPR027275">
    <property type="entry name" value="PRC-brl_dom"/>
</dbReference>
<dbReference type="RefSeq" id="WP_211785554.1">
    <property type="nucleotide sequence ID" value="NZ_CP047292.1"/>
</dbReference>
<proteinExistence type="predicted"/>
<geneLocation type="plasmid" evidence="3 4">
    <name>unnamed3</name>
</geneLocation>
<evidence type="ECO:0000259" key="2">
    <source>
        <dbReference type="Pfam" id="PF05239"/>
    </source>
</evidence>
<keyword evidence="4" id="KW-1185">Reference proteome</keyword>
<organism evidence="3 4">
    <name type="scientific">Falsirhodobacter algicola</name>
    <dbReference type="NCBI Taxonomy" id="2692330"/>
    <lineage>
        <taxon>Bacteria</taxon>
        <taxon>Pseudomonadati</taxon>
        <taxon>Pseudomonadota</taxon>
        <taxon>Alphaproteobacteria</taxon>
        <taxon>Rhodobacterales</taxon>
        <taxon>Paracoccaceae</taxon>
        <taxon>Falsirhodobacter</taxon>
    </lineage>
</organism>
<keyword evidence="1" id="KW-0732">Signal</keyword>
<dbReference type="EMBL" id="CP047292">
    <property type="protein sequence ID" value="QUS37292.1"/>
    <property type="molecule type" value="Genomic_DNA"/>
</dbReference>
<keyword evidence="3" id="KW-0614">Plasmid</keyword>